<sequence>MKLSIATATLLFTAVSADYLALRGQKGPAGRRAAVEPFEFADEEDVPVPDVYTRSEEFGLMEMAAEGEDPEDDGTTDGGIGDNEPGYKEGLEPPDEDEDGSDYQPGPCEALGEDPDPESQAYVDCMAASDEGGEEEGTEEEAVSMTTESYSAQQGQLELPSESQVVTKTVTLEYTDGTTATVTETYAASN</sequence>
<dbReference type="AlphaFoldDB" id="A0A7S2PM85"/>
<name>A0A7S2PM85_9STRA</name>
<feature type="compositionally biased region" description="Acidic residues" evidence="1">
    <location>
        <begin position="65"/>
        <end position="75"/>
    </location>
</feature>
<accession>A0A7S2PM85</accession>
<evidence type="ECO:0000313" key="3">
    <source>
        <dbReference type="EMBL" id="CAD9607758.1"/>
    </source>
</evidence>
<reference evidence="3" key="1">
    <citation type="submission" date="2021-01" db="EMBL/GenBank/DDBJ databases">
        <authorList>
            <person name="Corre E."/>
            <person name="Pelletier E."/>
            <person name="Niang G."/>
            <person name="Scheremetjew M."/>
            <person name="Finn R."/>
            <person name="Kale V."/>
            <person name="Holt S."/>
            <person name="Cochrane G."/>
            <person name="Meng A."/>
            <person name="Brown T."/>
            <person name="Cohen L."/>
        </authorList>
    </citation>
    <scope>NUCLEOTIDE SEQUENCE</scope>
    <source>
        <strain evidence="3">B650</strain>
    </source>
</reference>
<feature type="compositionally biased region" description="Acidic residues" evidence="1">
    <location>
        <begin position="92"/>
        <end position="101"/>
    </location>
</feature>
<feature type="region of interest" description="Disordered" evidence="1">
    <location>
        <begin position="59"/>
        <end position="146"/>
    </location>
</feature>
<protein>
    <submittedName>
        <fullName evidence="3">Uncharacterized protein</fullName>
    </submittedName>
</protein>
<feature type="compositionally biased region" description="Acidic residues" evidence="1">
    <location>
        <begin position="131"/>
        <end position="142"/>
    </location>
</feature>
<evidence type="ECO:0000256" key="2">
    <source>
        <dbReference type="SAM" id="SignalP"/>
    </source>
</evidence>
<gene>
    <name evidence="3" type="ORF">LDAN0321_LOCUS18882</name>
</gene>
<keyword evidence="2" id="KW-0732">Signal</keyword>
<dbReference type="EMBL" id="HBGY01030386">
    <property type="protein sequence ID" value="CAD9607758.1"/>
    <property type="molecule type" value="Transcribed_RNA"/>
</dbReference>
<feature type="signal peptide" evidence="2">
    <location>
        <begin position="1"/>
        <end position="17"/>
    </location>
</feature>
<proteinExistence type="predicted"/>
<evidence type="ECO:0000256" key="1">
    <source>
        <dbReference type="SAM" id="MobiDB-lite"/>
    </source>
</evidence>
<feature type="chain" id="PRO_5031069920" evidence="2">
    <location>
        <begin position="18"/>
        <end position="190"/>
    </location>
</feature>
<organism evidence="3">
    <name type="scientific">Leptocylindrus danicus</name>
    <dbReference type="NCBI Taxonomy" id="163516"/>
    <lineage>
        <taxon>Eukaryota</taxon>
        <taxon>Sar</taxon>
        <taxon>Stramenopiles</taxon>
        <taxon>Ochrophyta</taxon>
        <taxon>Bacillariophyta</taxon>
        <taxon>Coscinodiscophyceae</taxon>
        <taxon>Chaetocerotophycidae</taxon>
        <taxon>Leptocylindrales</taxon>
        <taxon>Leptocylindraceae</taxon>
        <taxon>Leptocylindrus</taxon>
    </lineage>
</organism>